<evidence type="ECO:0000313" key="2">
    <source>
        <dbReference type="EMBL" id="MBK5930590.1"/>
    </source>
</evidence>
<reference evidence="2" key="1">
    <citation type="submission" date="2017-05" db="EMBL/GenBank/DDBJ databases">
        <authorList>
            <person name="Imhoff J.F."/>
            <person name="Rahn T."/>
            <person name="Kuenzel S."/>
            <person name="Neulinger S.C."/>
        </authorList>
    </citation>
    <scope>NUCLEOTIDE SEQUENCE</scope>
    <source>
        <strain evidence="2">DSM 4395</strain>
    </source>
</reference>
<gene>
    <name evidence="2" type="ORF">CCR82_08660</name>
</gene>
<dbReference type="Pfam" id="PF14397">
    <property type="entry name" value="ATPgrasp_ST"/>
    <property type="match status" value="1"/>
</dbReference>
<comment type="caution">
    <text evidence="2">The sequence shown here is derived from an EMBL/GenBank/DDBJ whole genome shotgun (WGS) entry which is preliminary data.</text>
</comment>
<dbReference type="AlphaFoldDB" id="A0AAJ0UGU1"/>
<accession>A0AAJ0UGU1</accession>
<sequence length="425" mass="48463">MNKKYPYWYRPRPSVIARRFLCRENPGLKELRKWLFWAWWAKPRTPLERIASIWNLFLLPAIRIKGCLQTLKAHGEEVHSVYGVNKTRQLFDLLRLAVGTDIDAITYYRYHLFQHDRRVKQREYLDQSGKLLQVLVQRLPKHDDDVIFSDKLAFEKWCASKGLNAVKSYAVISNISEQNSSFFDADLPANDLIAKPTRGRAGQGVTLWRYRSRSDHSVWENLIEGKQLDAKDLIRHLHHSAVKSKTPYLLQPRLLNHPVLLSMGNGSLSTVRIMTVQEKKEAPVFILAAALRIPIGDIDVDNFDQGGLASGIDLETGKCGLAIQKRGQYPLPFFDRNPITKTIIKDQVLPYWKETIQLSIAAHQHLVTRIPIIGWDIAILPDGPVLIEANHLPGEQLVQMASGIPLGSTRYPNVLCNALCEAFNI</sequence>
<name>A0AAJ0UGU1_HALSE</name>
<dbReference type="Proteomes" id="UP001296967">
    <property type="component" value="Unassembled WGS sequence"/>
</dbReference>
<dbReference type="InterPro" id="IPR039523">
    <property type="entry name" value="RimK-rel_E_lig_ATP-grasp"/>
</dbReference>
<dbReference type="SUPFAM" id="SSF56059">
    <property type="entry name" value="Glutathione synthetase ATP-binding domain-like"/>
    <property type="match status" value="1"/>
</dbReference>
<reference evidence="2" key="2">
    <citation type="journal article" date="2020" name="Microorganisms">
        <title>Osmotic Adaptation and Compatible Solute Biosynthesis of Phototrophic Bacteria as Revealed from Genome Analyses.</title>
        <authorList>
            <person name="Imhoff J.F."/>
            <person name="Rahn T."/>
            <person name="Kunzel S."/>
            <person name="Keller A."/>
            <person name="Neulinger S.C."/>
        </authorList>
    </citation>
    <scope>NUCLEOTIDE SEQUENCE</scope>
    <source>
        <strain evidence="2">DSM 4395</strain>
    </source>
</reference>
<keyword evidence="3" id="KW-1185">Reference proteome</keyword>
<dbReference type="RefSeq" id="WP_201245147.1">
    <property type="nucleotide sequence ID" value="NZ_NHSF01000054.1"/>
</dbReference>
<protein>
    <recommendedName>
        <fullName evidence="1">Alpha-L-glutamate ligase-related protein ATP-grasp domain-containing protein</fullName>
    </recommendedName>
</protein>
<evidence type="ECO:0000259" key="1">
    <source>
        <dbReference type="Pfam" id="PF14397"/>
    </source>
</evidence>
<feature type="domain" description="Alpha-L-glutamate ligase-related protein ATP-grasp" evidence="1">
    <location>
        <begin position="145"/>
        <end position="404"/>
    </location>
</feature>
<proteinExistence type="predicted"/>
<evidence type="ECO:0000313" key="3">
    <source>
        <dbReference type="Proteomes" id="UP001296967"/>
    </source>
</evidence>
<organism evidence="2 3">
    <name type="scientific">Halochromatium salexigens</name>
    <name type="common">Chromatium salexigens</name>
    <dbReference type="NCBI Taxonomy" id="49447"/>
    <lineage>
        <taxon>Bacteria</taxon>
        <taxon>Pseudomonadati</taxon>
        <taxon>Pseudomonadota</taxon>
        <taxon>Gammaproteobacteria</taxon>
        <taxon>Chromatiales</taxon>
        <taxon>Chromatiaceae</taxon>
        <taxon>Halochromatium</taxon>
    </lineage>
</organism>
<dbReference type="EMBL" id="NHSF01000054">
    <property type="protein sequence ID" value="MBK5930590.1"/>
    <property type="molecule type" value="Genomic_DNA"/>
</dbReference>